<dbReference type="Gene3D" id="3.40.50.300">
    <property type="entry name" value="P-loop containing nucleotide triphosphate hydrolases"/>
    <property type="match status" value="1"/>
</dbReference>
<keyword evidence="1" id="KW-0472">Membrane</keyword>
<evidence type="ECO:0000259" key="2">
    <source>
        <dbReference type="Pfam" id="PF01048"/>
    </source>
</evidence>
<dbReference type="PANTHER" id="PTHR46082:SF11">
    <property type="entry name" value="AAA+ ATPASE DOMAIN-CONTAINING PROTEIN-RELATED"/>
    <property type="match status" value="1"/>
</dbReference>
<dbReference type="VEuPathDB" id="FungiDB:P170DRAFT_388283"/>
<keyword evidence="1" id="KW-0812">Transmembrane</keyword>
<dbReference type="OrthoDB" id="1577640at2759"/>
<dbReference type="InterPro" id="IPR035994">
    <property type="entry name" value="Nucleoside_phosphorylase_sf"/>
</dbReference>
<proteinExistence type="predicted"/>
<dbReference type="SUPFAM" id="SSF53167">
    <property type="entry name" value="Purine and uridine phosphorylases"/>
    <property type="match status" value="1"/>
</dbReference>
<dbReference type="GO" id="GO:0003824">
    <property type="term" value="F:catalytic activity"/>
    <property type="evidence" value="ECO:0007669"/>
    <property type="project" value="InterPro"/>
</dbReference>
<keyword evidence="1" id="KW-1133">Transmembrane helix</keyword>
<dbReference type="Pfam" id="PF01048">
    <property type="entry name" value="PNP_UDP_1"/>
    <property type="match status" value="1"/>
</dbReference>
<feature type="transmembrane region" description="Helical" evidence="1">
    <location>
        <begin position="914"/>
        <end position="935"/>
    </location>
</feature>
<dbReference type="AlphaFoldDB" id="A0A2I2G2K3"/>
<accession>A0A2I2G2K3</accession>
<evidence type="ECO:0000313" key="3">
    <source>
        <dbReference type="EMBL" id="PLB47087.1"/>
    </source>
</evidence>
<dbReference type="STRING" id="1392250.A0A2I2G2K3"/>
<dbReference type="RefSeq" id="XP_024702389.1">
    <property type="nucleotide sequence ID" value="XM_024845834.1"/>
</dbReference>
<gene>
    <name evidence="3" type="ORF">P170DRAFT_388283</name>
</gene>
<keyword evidence="4" id="KW-1185">Reference proteome</keyword>
<evidence type="ECO:0000256" key="1">
    <source>
        <dbReference type="SAM" id="Phobius"/>
    </source>
</evidence>
<evidence type="ECO:0000313" key="4">
    <source>
        <dbReference type="Proteomes" id="UP000234275"/>
    </source>
</evidence>
<dbReference type="GeneID" id="36553533"/>
<organism evidence="3 4">
    <name type="scientific">Aspergillus steynii IBT 23096</name>
    <dbReference type="NCBI Taxonomy" id="1392250"/>
    <lineage>
        <taxon>Eukaryota</taxon>
        <taxon>Fungi</taxon>
        <taxon>Dikarya</taxon>
        <taxon>Ascomycota</taxon>
        <taxon>Pezizomycotina</taxon>
        <taxon>Eurotiomycetes</taxon>
        <taxon>Eurotiomycetidae</taxon>
        <taxon>Eurotiales</taxon>
        <taxon>Aspergillaceae</taxon>
        <taxon>Aspergillus</taxon>
        <taxon>Aspergillus subgen. Circumdati</taxon>
    </lineage>
</organism>
<feature type="domain" description="Nucleoside phosphorylase" evidence="2">
    <location>
        <begin position="13"/>
        <end position="289"/>
    </location>
</feature>
<dbReference type="InterPro" id="IPR000845">
    <property type="entry name" value="Nucleoside_phosphorylase_d"/>
</dbReference>
<protein>
    <recommendedName>
        <fullName evidence="2">Nucleoside phosphorylase domain-containing protein</fullName>
    </recommendedName>
</protein>
<sequence length="1025" mass="116600">MKSKARSHDDYTVGWICALPLEMAAAKMMLDELHPPLSQSQHDTNTYVLGQVAHHNVAVACLPSGIYGITSAAIVAKQMLLTFHSIQFGLMVGIGGGVPLSADIRLGDIVVSQPSGCLPGVVQYDSGKTVESGRLQRTGRRNMPPQELLTVVSHVESNRMAGKSQLQDHIARVTANEERSAFHSPGPNQDKLFNASYCHDPSCPDCSKCDQDQIVDRKPRSSNVPRVYCGTIASGNQVMKDGQTRDQLARELGILCFEMEAAGLMDHFPCLVIRGICDYADSHKNKAWQGYAAVTAAAYAKELLSEVPVKQTQLSRQNSFPEKFTVRSSSIELRQASDLVGREKELADIYQKLHNDNLKHTVVLHALGGIGKTQLAVKYILDHKDEYSAVFWLDATDPATLKSSFENMAYRIALDHASEENLKSIIDFQNPPAQQLLKRLESLKGDFLNSPPFSWIDKIRDNYTREEFASNLNEESLKADPSSPVVETMKMWLSQRGNTRWLLVYDNYDAEKYHALQANDSGNIRSFLPGALQGHVIITTTSPKLGFDDVVHVQKMSSQQGLRILCSTSGRSNLEEDPYARELVNEMDGVPLYLATVGRYLKKVSISCREYLDLYKEEYFKLEEHAPQLFCYERKIYSNWVIVLRKIKSSKNSAPLDLLFFWMFFDNRDLWREFLLGFETSSSSSLADDPIAFHEAMSVLLEHGIVEVAQDPGNAASQSRGYTLLKPVHSFLPHYFELTSNEAKILSNSAFIHVGKYAKQLLESQNYDDFHRWTPHANGCWELVHRGIAAQDHEFASFFAQTCHDIGLTIWRGSGWINPRASVKFLNAFYVNLSSRVDKYIMAERWFKTALEMEKSSTEPSFAWMTLRFNELHLMHMTMGERFKALKTGLLKLATYHENKRTDRLNYYMCWLDIIRPFGSSLVYYLTPLFLYYLSVPWYEKAFIVAEFCGLLLSYAFFARWITRWKAHSLWMILVLALEACCWSCDVFHAFERVYISRYLNWTFQLLTMSSVAVHDGLEWHKTEP</sequence>
<dbReference type="InterPro" id="IPR027417">
    <property type="entry name" value="P-loop_NTPase"/>
</dbReference>
<feature type="transmembrane region" description="Helical" evidence="1">
    <location>
        <begin position="942"/>
        <end position="963"/>
    </location>
</feature>
<dbReference type="GO" id="GO:0009116">
    <property type="term" value="P:nucleoside metabolic process"/>
    <property type="evidence" value="ECO:0007669"/>
    <property type="project" value="InterPro"/>
</dbReference>
<dbReference type="PANTHER" id="PTHR46082">
    <property type="entry name" value="ATP/GTP-BINDING PROTEIN-RELATED"/>
    <property type="match status" value="1"/>
</dbReference>
<dbReference type="Gene3D" id="3.40.50.1580">
    <property type="entry name" value="Nucleoside phosphorylase domain"/>
    <property type="match status" value="1"/>
</dbReference>
<dbReference type="InterPro" id="IPR053137">
    <property type="entry name" value="NLR-like"/>
</dbReference>
<dbReference type="Proteomes" id="UP000234275">
    <property type="component" value="Unassembled WGS sequence"/>
</dbReference>
<dbReference type="SUPFAM" id="SSF52540">
    <property type="entry name" value="P-loop containing nucleoside triphosphate hydrolases"/>
    <property type="match status" value="1"/>
</dbReference>
<reference evidence="3 4" key="1">
    <citation type="submission" date="2016-12" db="EMBL/GenBank/DDBJ databases">
        <title>The genomes of Aspergillus section Nigri reveals drivers in fungal speciation.</title>
        <authorList>
            <consortium name="DOE Joint Genome Institute"/>
            <person name="Vesth T.C."/>
            <person name="Nybo J."/>
            <person name="Theobald S."/>
            <person name="Brandl J."/>
            <person name="Frisvad J.C."/>
            <person name="Nielsen K.F."/>
            <person name="Lyhne E.K."/>
            <person name="Kogle M.E."/>
            <person name="Kuo A."/>
            <person name="Riley R."/>
            <person name="Clum A."/>
            <person name="Nolan M."/>
            <person name="Lipzen A."/>
            <person name="Salamov A."/>
            <person name="Henrissat B."/>
            <person name="Wiebenga A."/>
            <person name="De Vries R.P."/>
            <person name="Grigoriev I.V."/>
            <person name="Mortensen U.H."/>
            <person name="Andersen M.R."/>
            <person name="Baker S.E."/>
        </authorList>
    </citation>
    <scope>NUCLEOTIDE SEQUENCE [LARGE SCALE GENOMIC DNA]</scope>
    <source>
        <strain evidence="3 4">IBT 23096</strain>
    </source>
</reference>
<feature type="transmembrane region" description="Helical" evidence="1">
    <location>
        <begin position="969"/>
        <end position="991"/>
    </location>
</feature>
<dbReference type="EMBL" id="MSFO01000006">
    <property type="protein sequence ID" value="PLB47087.1"/>
    <property type="molecule type" value="Genomic_DNA"/>
</dbReference>
<name>A0A2I2G2K3_9EURO</name>
<comment type="caution">
    <text evidence="3">The sequence shown here is derived from an EMBL/GenBank/DDBJ whole genome shotgun (WGS) entry which is preliminary data.</text>
</comment>